<evidence type="ECO:0000313" key="2">
    <source>
        <dbReference type="EMBL" id="MBZ1349126.1"/>
    </source>
</evidence>
<dbReference type="AlphaFoldDB" id="A0A953N9D5"/>
<dbReference type="Proteomes" id="UP000739565">
    <property type="component" value="Unassembled WGS sequence"/>
</dbReference>
<sequence length="444" mass="50615">MHPRANQQSGQALLVGVGMLALCALAWFLMLKVGSWIHNKSALHRATDAAVYSAALMYARNLNIHAYLNRAQLAHQVAQLHLFALGSAERFRSRLARQSTVRNPPPALLGFRFGPQYAAAYLSSKRGGSTDTLHRNALHRAFSQHDQLIQTVLENIRQSRIDTAAETARVLNTTLVANLGKNGSDVRGNSLEELGVNYRVLQDETRGFVTSRLTSDDEWYQMFQAVRNRYRFLDDRKSIVRSFNGINIRCPWRQHQLRRRTSLQLSNNGVWQSEETQSFHAVRFNRYIGCYYREYPMGWAKLETSVDPVSTSSAFDENEPMQSFTHKPFWRWVGERAWTGWNLFGGSRNPLAARWANQAPVVWRSNSRARYARINPANSKTSATLAIQVVQRWRDFPRLSSSAAAEAHFVNPTDGTRSRPQAPSLFLPFWQARLVRVPTRGLDE</sequence>
<keyword evidence="3" id="KW-1185">Reference proteome</keyword>
<keyword evidence="1" id="KW-0812">Transmembrane</keyword>
<name>A0A953N9D5_9BURK</name>
<protein>
    <submittedName>
        <fullName evidence="2">Uncharacterized protein</fullName>
    </submittedName>
</protein>
<comment type="caution">
    <text evidence="2">The sequence shown here is derived from an EMBL/GenBank/DDBJ whole genome shotgun (WGS) entry which is preliminary data.</text>
</comment>
<proteinExistence type="predicted"/>
<accession>A0A953N9D5</accession>
<gene>
    <name evidence="2" type="ORF">KZZ10_00565</name>
</gene>
<keyword evidence="1" id="KW-0472">Membrane</keyword>
<evidence type="ECO:0000256" key="1">
    <source>
        <dbReference type="SAM" id="Phobius"/>
    </source>
</evidence>
<organism evidence="2 3">
    <name type="scientific">Zwartia hollandica</name>
    <dbReference type="NCBI Taxonomy" id="324606"/>
    <lineage>
        <taxon>Bacteria</taxon>
        <taxon>Pseudomonadati</taxon>
        <taxon>Pseudomonadota</taxon>
        <taxon>Betaproteobacteria</taxon>
        <taxon>Burkholderiales</taxon>
        <taxon>Alcaligenaceae</taxon>
        <taxon>Zwartia</taxon>
    </lineage>
</organism>
<dbReference type="EMBL" id="JAHXRI010000001">
    <property type="protein sequence ID" value="MBZ1349126.1"/>
    <property type="molecule type" value="Genomic_DNA"/>
</dbReference>
<reference evidence="2" key="1">
    <citation type="submission" date="2021-07" db="EMBL/GenBank/DDBJ databases">
        <title>New genus and species of the family Alcaligenaceae.</title>
        <authorList>
            <person name="Hahn M.W."/>
        </authorList>
    </citation>
    <scope>NUCLEOTIDE SEQUENCE</scope>
    <source>
        <strain evidence="2">LF4-65</strain>
    </source>
</reference>
<feature type="transmembrane region" description="Helical" evidence="1">
    <location>
        <begin position="12"/>
        <end position="31"/>
    </location>
</feature>
<dbReference type="RefSeq" id="WP_259659545.1">
    <property type="nucleotide sequence ID" value="NZ_JAHXRI010000001.1"/>
</dbReference>
<keyword evidence="1" id="KW-1133">Transmembrane helix</keyword>
<evidence type="ECO:0000313" key="3">
    <source>
        <dbReference type="Proteomes" id="UP000739565"/>
    </source>
</evidence>